<dbReference type="AlphaFoldDB" id="R8BE57"/>
<keyword evidence="1" id="KW-0732">Signal</keyword>
<reference evidence="3" key="1">
    <citation type="journal article" date="2013" name="Genome Announc.">
        <title>Draft genome sequence of the ascomycete Phaeoacremonium aleophilum strain UCR-PA7, a causal agent of the esca disease complex in grapevines.</title>
        <authorList>
            <person name="Blanco-Ulate B."/>
            <person name="Rolshausen P."/>
            <person name="Cantu D."/>
        </authorList>
    </citation>
    <scope>NUCLEOTIDE SEQUENCE [LARGE SCALE GENOMIC DNA]</scope>
    <source>
        <strain evidence="3">UCR-PA7</strain>
    </source>
</reference>
<proteinExistence type="predicted"/>
<dbReference type="RefSeq" id="XP_007917713.1">
    <property type="nucleotide sequence ID" value="XM_007919522.1"/>
</dbReference>
<evidence type="ECO:0000313" key="3">
    <source>
        <dbReference type="Proteomes" id="UP000014074"/>
    </source>
</evidence>
<accession>R8BE57</accession>
<gene>
    <name evidence="2" type="ORF">UCRPA7_6987</name>
</gene>
<dbReference type="EMBL" id="KB933264">
    <property type="protein sequence ID" value="EON97582.1"/>
    <property type="molecule type" value="Genomic_DNA"/>
</dbReference>
<dbReference type="eggNOG" id="ENOG502QUVP">
    <property type="taxonomic scope" value="Eukaryota"/>
</dbReference>
<dbReference type="HOGENOM" id="CLU_105978_0_0_1"/>
<organism evidence="2 3">
    <name type="scientific">Phaeoacremonium minimum (strain UCR-PA7)</name>
    <name type="common">Esca disease fungus</name>
    <name type="synonym">Togninia minima</name>
    <dbReference type="NCBI Taxonomy" id="1286976"/>
    <lineage>
        <taxon>Eukaryota</taxon>
        <taxon>Fungi</taxon>
        <taxon>Dikarya</taxon>
        <taxon>Ascomycota</taxon>
        <taxon>Pezizomycotina</taxon>
        <taxon>Sordariomycetes</taxon>
        <taxon>Sordariomycetidae</taxon>
        <taxon>Togniniales</taxon>
        <taxon>Togniniaceae</taxon>
        <taxon>Phaeoacremonium</taxon>
    </lineage>
</organism>
<keyword evidence="3" id="KW-1185">Reference proteome</keyword>
<evidence type="ECO:0000256" key="1">
    <source>
        <dbReference type="SAM" id="SignalP"/>
    </source>
</evidence>
<dbReference type="KEGG" id="tmn:UCRPA7_6987"/>
<feature type="chain" id="PRO_5004452549" evidence="1">
    <location>
        <begin position="18"/>
        <end position="168"/>
    </location>
</feature>
<feature type="signal peptide" evidence="1">
    <location>
        <begin position="1"/>
        <end position="17"/>
    </location>
</feature>
<sequence length="168" mass="16891">MHSKLFIVAAIAALTEARFGQEGLVQNVISALSDFGNPGAAATLAGQSPGVLLAGANACAKLSLADDIVSQLGNDAQVIAAAAQLVAAEKNFNPFAQDIPTLCSDATLPATAELRGILPLIDPDVVGADVANQLSAQSLTTPFNADGLSIADLSDAQGFSNFTAQANA</sequence>
<protein>
    <submittedName>
        <fullName evidence="2">Uncharacterized protein</fullName>
    </submittedName>
</protein>
<dbReference type="GeneID" id="19327700"/>
<evidence type="ECO:0000313" key="2">
    <source>
        <dbReference type="EMBL" id="EON97582.1"/>
    </source>
</evidence>
<name>R8BE57_PHAM7</name>
<dbReference type="Proteomes" id="UP000014074">
    <property type="component" value="Unassembled WGS sequence"/>
</dbReference>
<dbReference type="OrthoDB" id="2141239at2759"/>